<keyword evidence="1" id="KW-0732">Signal</keyword>
<feature type="signal peptide" evidence="1">
    <location>
        <begin position="1"/>
        <end position="20"/>
    </location>
</feature>
<evidence type="ECO:0000313" key="2">
    <source>
        <dbReference type="EMBL" id="KAF6756936.1"/>
    </source>
</evidence>
<dbReference type="AlphaFoldDB" id="A0A8H6M9E4"/>
<feature type="chain" id="PRO_5034558940" evidence="1">
    <location>
        <begin position="21"/>
        <end position="184"/>
    </location>
</feature>
<dbReference type="OrthoDB" id="2818001at2759"/>
<reference evidence="2 3" key="1">
    <citation type="submission" date="2020-07" db="EMBL/GenBank/DDBJ databases">
        <title>Comparative genomics of pyrophilous fungi reveals a link between fire events and developmental genes.</title>
        <authorList>
            <consortium name="DOE Joint Genome Institute"/>
            <person name="Steindorff A.S."/>
            <person name="Carver A."/>
            <person name="Calhoun S."/>
            <person name="Stillman K."/>
            <person name="Liu H."/>
            <person name="Lipzen A."/>
            <person name="Pangilinan J."/>
            <person name="Labutti K."/>
            <person name="Bruns T.D."/>
            <person name="Grigoriev I.V."/>
        </authorList>
    </citation>
    <scope>NUCLEOTIDE SEQUENCE [LARGE SCALE GENOMIC DNA]</scope>
    <source>
        <strain evidence="2 3">CBS 144469</strain>
    </source>
</reference>
<accession>A0A8H6M9E4</accession>
<keyword evidence="3" id="KW-1185">Reference proteome</keyword>
<evidence type="ECO:0000256" key="1">
    <source>
        <dbReference type="SAM" id="SignalP"/>
    </source>
</evidence>
<dbReference type="EMBL" id="JACGCI010000024">
    <property type="protein sequence ID" value="KAF6756936.1"/>
    <property type="molecule type" value="Genomic_DNA"/>
</dbReference>
<protein>
    <submittedName>
        <fullName evidence="2">Uncharacterized protein</fullName>
    </submittedName>
</protein>
<name>A0A8H6M9E4_9AGAR</name>
<comment type="caution">
    <text evidence="2">The sequence shown here is derived from an EMBL/GenBank/DDBJ whole genome shotgun (WGS) entry which is preliminary data.</text>
</comment>
<organism evidence="2 3">
    <name type="scientific">Ephemerocybe angulata</name>
    <dbReference type="NCBI Taxonomy" id="980116"/>
    <lineage>
        <taxon>Eukaryota</taxon>
        <taxon>Fungi</taxon>
        <taxon>Dikarya</taxon>
        <taxon>Basidiomycota</taxon>
        <taxon>Agaricomycotina</taxon>
        <taxon>Agaricomycetes</taxon>
        <taxon>Agaricomycetidae</taxon>
        <taxon>Agaricales</taxon>
        <taxon>Agaricineae</taxon>
        <taxon>Psathyrellaceae</taxon>
        <taxon>Ephemerocybe</taxon>
    </lineage>
</organism>
<gene>
    <name evidence="2" type="ORF">DFP72DRAFT_963594</name>
</gene>
<sequence length="184" mass="19200">MKLTGYLALLTAAACSLVSAVTIPGADTPLFYLIATGPDSAGVNFLPVRLNGGSNYFSILTGTGPIAKFYFKQGQLVAVDPVSGPSGQAYRALVNTLQSGTGTCATFGQFGTVFGSSSNKCASYSTFGLQSNSENSQLGAHIVFNWTGSFYLCGAQKEVYYKVNPADGPSGCTQIELYTLPVVQ</sequence>
<dbReference type="PROSITE" id="PS51257">
    <property type="entry name" value="PROKAR_LIPOPROTEIN"/>
    <property type="match status" value="1"/>
</dbReference>
<proteinExistence type="predicted"/>
<dbReference type="Proteomes" id="UP000521943">
    <property type="component" value="Unassembled WGS sequence"/>
</dbReference>
<evidence type="ECO:0000313" key="3">
    <source>
        <dbReference type="Proteomes" id="UP000521943"/>
    </source>
</evidence>